<dbReference type="EMBL" id="MFTL01000006">
    <property type="protein sequence ID" value="OGI61906.1"/>
    <property type="molecule type" value="Genomic_DNA"/>
</dbReference>
<protein>
    <submittedName>
        <fullName evidence="2">Uncharacterized protein</fullName>
    </submittedName>
</protein>
<dbReference type="STRING" id="1801735.A2645_01830"/>
<name>A0A1F6UX66_9BACT</name>
<evidence type="ECO:0000313" key="3">
    <source>
        <dbReference type="Proteomes" id="UP000182253"/>
    </source>
</evidence>
<reference evidence="2 3" key="1">
    <citation type="journal article" date="2016" name="Nat. Commun.">
        <title>Thousands of microbial genomes shed light on interconnected biogeochemical processes in an aquifer system.</title>
        <authorList>
            <person name="Anantharaman K."/>
            <person name="Brown C.T."/>
            <person name="Hug L.A."/>
            <person name="Sharon I."/>
            <person name="Castelle C.J."/>
            <person name="Probst A.J."/>
            <person name="Thomas B.C."/>
            <person name="Singh A."/>
            <person name="Wilkins M.J."/>
            <person name="Karaoz U."/>
            <person name="Brodie E.L."/>
            <person name="Williams K.H."/>
            <person name="Hubbard S.S."/>
            <person name="Banfield J.F."/>
        </authorList>
    </citation>
    <scope>NUCLEOTIDE SEQUENCE [LARGE SCALE GENOMIC DNA]</scope>
</reference>
<feature type="transmembrane region" description="Helical" evidence="1">
    <location>
        <begin position="12"/>
        <end position="38"/>
    </location>
</feature>
<proteinExistence type="predicted"/>
<evidence type="ECO:0000313" key="2">
    <source>
        <dbReference type="EMBL" id="OGI61906.1"/>
    </source>
</evidence>
<evidence type="ECO:0000256" key="1">
    <source>
        <dbReference type="SAM" id="Phobius"/>
    </source>
</evidence>
<keyword evidence="1" id="KW-0812">Transmembrane</keyword>
<feature type="transmembrane region" description="Helical" evidence="1">
    <location>
        <begin position="70"/>
        <end position="88"/>
    </location>
</feature>
<sequence length="91" mass="9834">MKILGLLDILSSLMFFFVVFGVKLPLWILIVFGAYLIIKGLVFLVLSKDIGSLVDIAGGGILIGSNYGEIALIVFIIFGIFFVIKGGFSFA</sequence>
<dbReference type="Proteomes" id="UP000182253">
    <property type="component" value="Unassembled WGS sequence"/>
</dbReference>
<keyword evidence="1" id="KW-1133">Transmembrane helix</keyword>
<comment type="caution">
    <text evidence="2">The sequence shown here is derived from an EMBL/GenBank/DDBJ whole genome shotgun (WGS) entry which is preliminary data.</text>
</comment>
<keyword evidence="1" id="KW-0472">Membrane</keyword>
<dbReference type="AlphaFoldDB" id="A0A1F6UX66"/>
<accession>A0A1F6UX66</accession>
<gene>
    <name evidence="2" type="ORF">A2645_01830</name>
</gene>
<organism evidence="2 3">
    <name type="scientific">Candidatus Nomurabacteria bacterium RIFCSPHIGHO2_01_FULL_39_9</name>
    <dbReference type="NCBI Taxonomy" id="1801735"/>
    <lineage>
        <taxon>Bacteria</taxon>
        <taxon>Candidatus Nomuraibacteriota</taxon>
    </lineage>
</organism>